<comment type="caution">
    <text evidence="1">The sequence shown here is derived from an EMBL/GenBank/DDBJ whole genome shotgun (WGS) entry which is preliminary data.</text>
</comment>
<dbReference type="AlphaFoldDB" id="A0A135NZX8"/>
<organism evidence="1 2">
    <name type="scientific">Agrobacterium bohemicum</name>
    <dbReference type="NCBI Taxonomy" id="2052828"/>
    <lineage>
        <taxon>Bacteria</taxon>
        <taxon>Pseudomonadati</taxon>
        <taxon>Pseudomonadota</taxon>
        <taxon>Alphaproteobacteria</taxon>
        <taxon>Hyphomicrobiales</taxon>
        <taxon>Rhizobiaceae</taxon>
        <taxon>Rhizobium/Agrobacterium group</taxon>
        <taxon>Agrobacterium</taxon>
    </lineage>
</organism>
<dbReference type="Pfam" id="PF06108">
    <property type="entry name" value="DUF952"/>
    <property type="match status" value="1"/>
</dbReference>
<reference evidence="1 2" key="1">
    <citation type="submission" date="2015-11" db="EMBL/GenBank/DDBJ databases">
        <title>Draft genome sequence of Agrobacterium sp. R89-1.</title>
        <authorList>
            <person name="Zahradnik J."/>
            <person name="Kyslikova E."/>
            <person name="Palyzova A."/>
            <person name="Kyslik P."/>
        </authorList>
    </citation>
    <scope>NUCLEOTIDE SEQUENCE [LARGE SCALE GENOMIC DNA]</scope>
    <source>
        <strain evidence="1 2">R89-1</strain>
    </source>
</reference>
<accession>A0A135NZX8</accession>
<evidence type="ECO:0000313" key="2">
    <source>
        <dbReference type="Proteomes" id="UP000070498"/>
    </source>
</evidence>
<protein>
    <submittedName>
        <fullName evidence="1">Dihydroorotate dehydrogenase</fullName>
    </submittedName>
</protein>
<keyword evidence="2" id="KW-1185">Reference proteome</keyword>
<dbReference type="InterPro" id="IPR009297">
    <property type="entry name" value="DUF952"/>
</dbReference>
<dbReference type="Proteomes" id="UP000070498">
    <property type="component" value="Unassembled WGS sequence"/>
</dbReference>
<dbReference type="PANTHER" id="PTHR34129">
    <property type="entry name" value="BLR1139 PROTEIN"/>
    <property type="match status" value="1"/>
</dbReference>
<evidence type="ECO:0000313" key="1">
    <source>
        <dbReference type="EMBL" id="KXG84730.1"/>
    </source>
</evidence>
<gene>
    <name evidence="1" type="ORF">ATO67_11830</name>
</gene>
<dbReference type="EMBL" id="LNUW01000036">
    <property type="protein sequence ID" value="KXG84730.1"/>
    <property type="molecule type" value="Genomic_DNA"/>
</dbReference>
<sequence>MSETPPVINNLVIYKIVPTALWQRARDAGIFQGAAIDLTDGYIHFSTAAQVKETAQKHFAGQDDLLLVAVDGGALGDKLVFETSRGGDQFPHLYAHLPLSAVLWETPLTMDDDGAHQFPEIS</sequence>
<dbReference type="Gene3D" id="3.20.170.20">
    <property type="entry name" value="Protein of unknown function DUF952"/>
    <property type="match status" value="1"/>
</dbReference>
<dbReference type="STRING" id="2052828.ATO67_11830"/>
<dbReference type="PANTHER" id="PTHR34129:SF1">
    <property type="entry name" value="DUF952 DOMAIN-CONTAINING PROTEIN"/>
    <property type="match status" value="1"/>
</dbReference>
<name>A0A135NZX8_9HYPH</name>
<proteinExistence type="predicted"/>
<dbReference type="SUPFAM" id="SSF56399">
    <property type="entry name" value="ADP-ribosylation"/>
    <property type="match status" value="1"/>
</dbReference>
<dbReference type="RefSeq" id="WP_067648858.1">
    <property type="nucleotide sequence ID" value="NZ_KQ961028.1"/>
</dbReference>